<name>A0ABT0PMW5_9FLAO</name>
<gene>
    <name evidence="1" type="ORF">M3P19_01670</name>
</gene>
<protein>
    <recommendedName>
        <fullName evidence="3">Lipoprotein</fullName>
    </recommendedName>
</protein>
<dbReference type="PROSITE" id="PS51257">
    <property type="entry name" value="PROKAR_LIPOPROTEIN"/>
    <property type="match status" value="1"/>
</dbReference>
<comment type="caution">
    <text evidence="1">The sequence shown here is derived from an EMBL/GenBank/DDBJ whole genome shotgun (WGS) entry which is preliminary data.</text>
</comment>
<organism evidence="1 2">
    <name type="scientific">Flagellimonas spongiicola</name>
    <dbReference type="NCBI Taxonomy" id="2942208"/>
    <lineage>
        <taxon>Bacteria</taxon>
        <taxon>Pseudomonadati</taxon>
        <taxon>Bacteroidota</taxon>
        <taxon>Flavobacteriia</taxon>
        <taxon>Flavobacteriales</taxon>
        <taxon>Flavobacteriaceae</taxon>
        <taxon>Flagellimonas</taxon>
    </lineage>
</organism>
<sequence length="160" mass="18188">MRTQIKILIFIALVVLIALSCSKEEVSNPEEFKVAKQQVQFDFNTTEEPQEEDQNQFNATISSVDPLVIESEELEIFTYLDHETNTHVEGVVKIGTSSNLEADNGEPCEEETIPGYLFNPQTSCFHSGYYKVFPDCNFIFFTYPFQSPVFCLSDVANVLH</sequence>
<evidence type="ECO:0000313" key="2">
    <source>
        <dbReference type="Proteomes" id="UP001203607"/>
    </source>
</evidence>
<reference evidence="1 2" key="1">
    <citation type="submission" date="2022-05" db="EMBL/GenBank/DDBJ databases">
        <authorList>
            <person name="Park J.-S."/>
        </authorList>
    </citation>
    <scope>NUCLEOTIDE SEQUENCE [LARGE SCALE GENOMIC DNA]</scope>
    <source>
        <strain evidence="1 2">2012CJ35-5</strain>
    </source>
</reference>
<accession>A0ABT0PMW5</accession>
<evidence type="ECO:0000313" key="1">
    <source>
        <dbReference type="EMBL" id="MCL6272693.1"/>
    </source>
</evidence>
<evidence type="ECO:0008006" key="3">
    <source>
        <dbReference type="Google" id="ProtNLM"/>
    </source>
</evidence>
<dbReference type="RefSeq" id="WP_249655878.1">
    <property type="nucleotide sequence ID" value="NZ_JAMFMA010000001.1"/>
</dbReference>
<proteinExistence type="predicted"/>
<keyword evidence="2" id="KW-1185">Reference proteome</keyword>
<dbReference type="EMBL" id="JAMFMA010000001">
    <property type="protein sequence ID" value="MCL6272693.1"/>
    <property type="molecule type" value="Genomic_DNA"/>
</dbReference>
<dbReference type="Proteomes" id="UP001203607">
    <property type="component" value="Unassembled WGS sequence"/>
</dbReference>